<comment type="caution">
    <text evidence="1">The sequence shown here is derived from an EMBL/GenBank/DDBJ whole genome shotgun (WGS) entry which is preliminary data.</text>
</comment>
<evidence type="ECO:0000313" key="1">
    <source>
        <dbReference type="EMBL" id="KAA6372384.1"/>
    </source>
</evidence>
<dbReference type="SUPFAM" id="SSF48371">
    <property type="entry name" value="ARM repeat"/>
    <property type="match status" value="1"/>
</dbReference>
<accession>A0A5J4UQB4</accession>
<evidence type="ECO:0000313" key="2">
    <source>
        <dbReference type="Proteomes" id="UP000324800"/>
    </source>
</evidence>
<dbReference type="CDD" id="cd00590">
    <property type="entry name" value="RRM_SF"/>
    <property type="match status" value="1"/>
</dbReference>
<organism evidence="1 2">
    <name type="scientific">Streblomastix strix</name>
    <dbReference type="NCBI Taxonomy" id="222440"/>
    <lineage>
        <taxon>Eukaryota</taxon>
        <taxon>Metamonada</taxon>
        <taxon>Preaxostyla</taxon>
        <taxon>Oxymonadida</taxon>
        <taxon>Streblomastigidae</taxon>
        <taxon>Streblomastix</taxon>
    </lineage>
</organism>
<proteinExistence type="predicted"/>
<protein>
    <recommendedName>
        <fullName evidence="3">RRM domain-containing protein</fullName>
    </recommendedName>
</protein>
<gene>
    <name evidence="1" type="ORF">EZS28_032089</name>
</gene>
<dbReference type="InterPro" id="IPR012677">
    <property type="entry name" value="Nucleotide-bd_a/b_plait_sf"/>
</dbReference>
<dbReference type="InterPro" id="IPR016024">
    <property type="entry name" value="ARM-type_fold"/>
</dbReference>
<evidence type="ECO:0008006" key="3">
    <source>
        <dbReference type="Google" id="ProtNLM"/>
    </source>
</evidence>
<dbReference type="SUPFAM" id="SSF54928">
    <property type="entry name" value="RNA-binding domain, RBD"/>
    <property type="match status" value="1"/>
</dbReference>
<dbReference type="Proteomes" id="UP000324800">
    <property type="component" value="Unassembled WGS sequence"/>
</dbReference>
<name>A0A5J4UQB4_9EUKA</name>
<dbReference type="AlphaFoldDB" id="A0A5J4UQB4"/>
<dbReference type="Gene3D" id="3.30.70.330">
    <property type="match status" value="1"/>
</dbReference>
<dbReference type="InterPro" id="IPR035979">
    <property type="entry name" value="RBD_domain_sf"/>
</dbReference>
<reference evidence="1 2" key="1">
    <citation type="submission" date="2019-03" db="EMBL/GenBank/DDBJ databases">
        <title>Single cell metagenomics reveals metabolic interactions within the superorganism composed of flagellate Streblomastix strix and complex community of Bacteroidetes bacteria on its surface.</title>
        <authorList>
            <person name="Treitli S.C."/>
            <person name="Kolisko M."/>
            <person name="Husnik F."/>
            <person name="Keeling P."/>
            <person name="Hampl V."/>
        </authorList>
    </citation>
    <scope>NUCLEOTIDE SEQUENCE [LARGE SCALE GENOMIC DNA]</scope>
    <source>
        <strain evidence="1">ST1C</strain>
    </source>
</reference>
<dbReference type="GO" id="GO:0003676">
    <property type="term" value="F:nucleic acid binding"/>
    <property type="evidence" value="ECO:0007669"/>
    <property type="project" value="InterPro"/>
</dbReference>
<sequence length="382" mass="43858">MYFRYSGEICQNGNYLEGNAGMFSGDVVTIEINMDTIPRTICLFINGHQQPNFMANIPASVRPYFTIYQIGDSVTVLSLKRCTEPSIATLTQKKNDRKLRITEKKFFNKRNLDLINMSETFGENCIICSEIPAKTSFGELQTFAAQFGEIRKLWLEEPNGKETRQALVFFTTEQDLEKATSKKLHFFNGEYIENITEDYKKAIQTIYDQGIIEDIKIIFNRVEKERETIKEIDGIWPKVTADNLLCTKYACEILYHIASADPIATNESIPQGKVCSSHTRTIKKLIDCSELDIKEQLQRKNTLQILSQLLQHSNLEVKSDSMSSIKSLIYRPERGMQKRFRCDKPLVKDLEEQIYFISLNCLINGETDVMKNEAAIVIGQFN</sequence>
<dbReference type="EMBL" id="SNRW01013639">
    <property type="protein sequence ID" value="KAA6372384.1"/>
    <property type="molecule type" value="Genomic_DNA"/>
</dbReference>